<organism evidence="1 2">
    <name type="scientific">Dallia pectoralis</name>
    <name type="common">Alaska blackfish</name>
    <dbReference type="NCBI Taxonomy" id="75939"/>
    <lineage>
        <taxon>Eukaryota</taxon>
        <taxon>Metazoa</taxon>
        <taxon>Chordata</taxon>
        <taxon>Craniata</taxon>
        <taxon>Vertebrata</taxon>
        <taxon>Euteleostomi</taxon>
        <taxon>Actinopterygii</taxon>
        <taxon>Neopterygii</taxon>
        <taxon>Teleostei</taxon>
        <taxon>Protacanthopterygii</taxon>
        <taxon>Esociformes</taxon>
        <taxon>Umbridae</taxon>
        <taxon>Dallia</taxon>
    </lineage>
</organism>
<evidence type="ECO:0000313" key="1">
    <source>
        <dbReference type="EMBL" id="KAJ8009772.1"/>
    </source>
</evidence>
<comment type="caution">
    <text evidence="1">The sequence shown here is derived from an EMBL/GenBank/DDBJ whole genome shotgun (WGS) entry which is preliminary data.</text>
</comment>
<name>A0ACC2H1S2_DALPE</name>
<protein>
    <submittedName>
        <fullName evidence="1">Uncharacterized protein</fullName>
    </submittedName>
</protein>
<proteinExistence type="predicted"/>
<keyword evidence="2" id="KW-1185">Reference proteome</keyword>
<dbReference type="EMBL" id="CM055733">
    <property type="protein sequence ID" value="KAJ8009772.1"/>
    <property type="molecule type" value="Genomic_DNA"/>
</dbReference>
<reference evidence="1" key="1">
    <citation type="submission" date="2021-05" db="EMBL/GenBank/DDBJ databases">
        <authorList>
            <person name="Pan Q."/>
            <person name="Jouanno E."/>
            <person name="Zahm M."/>
            <person name="Klopp C."/>
            <person name="Cabau C."/>
            <person name="Louis A."/>
            <person name="Berthelot C."/>
            <person name="Parey E."/>
            <person name="Roest Crollius H."/>
            <person name="Montfort J."/>
            <person name="Robinson-Rechavi M."/>
            <person name="Bouchez O."/>
            <person name="Lampietro C."/>
            <person name="Lopez Roques C."/>
            <person name="Donnadieu C."/>
            <person name="Postlethwait J."/>
            <person name="Bobe J."/>
            <person name="Dillon D."/>
            <person name="Chandos A."/>
            <person name="von Hippel F."/>
            <person name="Guiguen Y."/>
        </authorList>
    </citation>
    <scope>NUCLEOTIDE SEQUENCE</scope>
    <source>
        <strain evidence="1">YG-Jan2019</strain>
    </source>
</reference>
<evidence type="ECO:0000313" key="2">
    <source>
        <dbReference type="Proteomes" id="UP001157502"/>
    </source>
</evidence>
<sequence length="153" mass="17542">MCRPDRDYCSERHNPPFALVECIDNNIGLCRHRCPLGRPSLPNTVTAGRRCASVCPAGISWGSNLGKSTWNPRYPFQVLEPNPLWVAELDTLVIQARVTVPLGMYYRYIYRWRRDTLSNHPWLGDKIGVKLSFLHSSEPHPIRKSSPRYSTGY</sequence>
<accession>A0ACC2H1S2</accession>
<dbReference type="Proteomes" id="UP001157502">
    <property type="component" value="Chromosome 6"/>
</dbReference>
<gene>
    <name evidence="1" type="ORF">DPEC_G00067690</name>
</gene>